<name>A0A239PGP5_9ACTN</name>
<evidence type="ECO:0000313" key="3">
    <source>
        <dbReference type="EMBL" id="SNT66132.1"/>
    </source>
</evidence>
<dbReference type="PANTHER" id="PTHR30634:SF16">
    <property type="entry name" value="OUTER-MEMBRANE LIPOPROTEIN LOLB"/>
    <property type="match status" value="1"/>
</dbReference>
<dbReference type="CDD" id="cd01462">
    <property type="entry name" value="VWA_YIEM_type"/>
    <property type="match status" value="1"/>
</dbReference>
<dbReference type="Gene3D" id="3.40.50.410">
    <property type="entry name" value="von Willebrand factor, type A domain"/>
    <property type="match status" value="1"/>
</dbReference>
<dbReference type="InterPro" id="IPR002035">
    <property type="entry name" value="VWF_A"/>
</dbReference>
<evidence type="ECO:0000313" key="4">
    <source>
        <dbReference type="Proteomes" id="UP000198362"/>
    </source>
</evidence>
<dbReference type="PANTHER" id="PTHR30634">
    <property type="entry name" value="OUTER MEMBRANE LOLAB LIPOPROTEIN INSERTION APPARATUS"/>
    <property type="match status" value="1"/>
</dbReference>
<dbReference type="SUPFAM" id="SSF53300">
    <property type="entry name" value="vWA-like"/>
    <property type="match status" value="1"/>
</dbReference>
<evidence type="ECO:0000256" key="1">
    <source>
        <dbReference type="SAM" id="MobiDB-lite"/>
    </source>
</evidence>
<protein>
    <submittedName>
        <fullName evidence="3">VWA domain containing CoxE-like protein</fullName>
    </submittedName>
</protein>
<organism evidence="3 4">
    <name type="scientific">Asanoa hainanensis</name>
    <dbReference type="NCBI Taxonomy" id="560556"/>
    <lineage>
        <taxon>Bacteria</taxon>
        <taxon>Bacillati</taxon>
        <taxon>Actinomycetota</taxon>
        <taxon>Actinomycetes</taxon>
        <taxon>Micromonosporales</taxon>
        <taxon>Micromonosporaceae</taxon>
        <taxon>Asanoa</taxon>
    </lineage>
</organism>
<feature type="domain" description="VWFA" evidence="2">
    <location>
        <begin position="214"/>
        <end position="373"/>
    </location>
</feature>
<accession>A0A239PGP5</accession>
<dbReference type="OrthoDB" id="9789979at2"/>
<dbReference type="EMBL" id="FZPH01000033">
    <property type="protein sequence ID" value="SNT66132.1"/>
    <property type="molecule type" value="Genomic_DNA"/>
</dbReference>
<dbReference type="Proteomes" id="UP000198362">
    <property type="component" value="Unassembled WGS sequence"/>
</dbReference>
<sequence>MTADDERRRRWRLALGEPADESLGQPNGRDAAMDAAMAALYDRGPDGAGNGEPKEGSRRSAGLGASAPRVARWLGDIREYFPQSVVRVMQTDAIERLNLTRLLLEPEMLSAVEPDVHLVGTLLSLNSVMPDKTRDLARQVVRQVVDDLEKRIAQKARAAVTGALNRASRIERPRHGDIDWNRTIRANLRHYQPAYRTVVPERLIGYGRRGNAVQRDVILCVDQSGSMASSVVYSGVFASVLASLRTLRTSLVVFDTSVVDLTEHLNDPVDVLFGTQLGGGTDINRAIAYSQRLVTRPRETIFVLVSDLYEGGARDEMLRRVADLVGAGVQVVALLALSDDGAPSYDHDNAAALGSLGVPAFACTPDMFPELMAAAIQRHDLRAFAEREGAQRAHGS</sequence>
<dbReference type="RefSeq" id="WP_089255840.1">
    <property type="nucleotide sequence ID" value="NZ_FZPH01000033.1"/>
</dbReference>
<dbReference type="AlphaFoldDB" id="A0A239PGP5"/>
<feature type="region of interest" description="Disordered" evidence="1">
    <location>
        <begin position="1"/>
        <end position="63"/>
    </location>
</feature>
<dbReference type="InterPro" id="IPR036465">
    <property type="entry name" value="vWFA_dom_sf"/>
</dbReference>
<evidence type="ECO:0000259" key="2">
    <source>
        <dbReference type="SMART" id="SM00327"/>
    </source>
</evidence>
<reference evidence="3 4" key="1">
    <citation type="submission" date="2017-06" db="EMBL/GenBank/DDBJ databases">
        <authorList>
            <person name="Kim H.J."/>
            <person name="Triplett B.A."/>
        </authorList>
    </citation>
    <scope>NUCLEOTIDE SEQUENCE [LARGE SCALE GENOMIC DNA]</scope>
    <source>
        <strain evidence="3 4">CGMCC 4.5593</strain>
    </source>
</reference>
<gene>
    <name evidence="3" type="ORF">SAMN05421812_1339</name>
</gene>
<dbReference type="Pfam" id="PF05762">
    <property type="entry name" value="VWA_CoxE"/>
    <property type="match status" value="1"/>
</dbReference>
<dbReference type="InterPro" id="IPR008912">
    <property type="entry name" value="Uncharacterised_CoxE"/>
</dbReference>
<dbReference type="SMART" id="SM00327">
    <property type="entry name" value="VWA"/>
    <property type="match status" value="1"/>
</dbReference>
<dbReference type="InterPro" id="IPR050458">
    <property type="entry name" value="LolB"/>
</dbReference>
<proteinExistence type="predicted"/>
<keyword evidence="4" id="KW-1185">Reference proteome</keyword>